<keyword evidence="2" id="KW-1133">Transmembrane helix</keyword>
<organism evidence="3 4">
    <name type="scientific">Dyella flagellata</name>
    <dbReference type="NCBI Taxonomy" id="1867833"/>
    <lineage>
        <taxon>Bacteria</taxon>
        <taxon>Pseudomonadati</taxon>
        <taxon>Pseudomonadota</taxon>
        <taxon>Gammaproteobacteria</taxon>
        <taxon>Lysobacterales</taxon>
        <taxon>Rhodanobacteraceae</taxon>
        <taxon>Dyella</taxon>
    </lineage>
</organism>
<feature type="coiled-coil region" evidence="1">
    <location>
        <begin position="237"/>
        <end position="264"/>
    </location>
</feature>
<proteinExistence type="predicted"/>
<comment type="caution">
    <text evidence="3">The sequence shown here is derived from an EMBL/GenBank/DDBJ whole genome shotgun (WGS) entry which is preliminary data.</text>
</comment>
<gene>
    <name evidence="3" type="primary">pslE</name>
    <name evidence="3" type="ORF">GCM10007898_30220</name>
</gene>
<sequence>MIEIRSFRDVLRLFFIFRREFIRAVAVTVVVAVLGALLLPTRYASDVRLLVKPGQADNLMQPQLNGDQGYIQPSSQRDPLLDEEKMLTSEPVARRVANAYLQAMASAPAPKGIWKTIKHRIKNATEAVLEDMRVALVKVDILDDAPPTDRMAAKLLKAFQVSHDPGSNVMDVQITWDDPAVAQMIAQAWVDAYYEQRANAAGSRQLYDFYAKQSNELGTQIAGLKKQLLQGLHDLGATSVQQRMDSLSDRLQRLYKQREDAVGELDSLPGALSEARQQLLKLPAEVVSEREVSLNPTQQDLLLKLNGLKAQRLELLRTYREGAPPIREIDGSIRAMQAQIEAIDTNVQRSENLQPNPLATKLRQDIQDSTLRTAELGAHIKAYDEQIAQLQKAREDTMAADSSLAPLALRLTAAEKNFAQYMDYLMRERVIRDLNDNRLSNVALIEPATYSPARIFPKTAMILLAALPAGIAVGLFVILLCYLLDQRIHDGGRVQAQFGVPLWASLPELDAPDALPWRAQLSVLYRIYNLLPHELVAERGITVGLTSAHPGEGVRFVAQHLQKMLLEHGHQVSIGERSAGPGEIVLITAAPLNDGRALLQLRPASVRVLVVEARRTSVPAVDQALIMLRQAFGQIDGVIVNRRRYEVPQQVMAWLARWREG</sequence>
<dbReference type="PROSITE" id="PS51318">
    <property type="entry name" value="TAT"/>
    <property type="match status" value="1"/>
</dbReference>
<keyword evidence="2" id="KW-0812">Transmembrane</keyword>
<dbReference type="Proteomes" id="UP001156627">
    <property type="component" value="Unassembled WGS sequence"/>
</dbReference>
<dbReference type="PANTHER" id="PTHR32309">
    <property type="entry name" value="TYROSINE-PROTEIN KINASE"/>
    <property type="match status" value="1"/>
</dbReference>
<evidence type="ECO:0000256" key="1">
    <source>
        <dbReference type="SAM" id="Coils"/>
    </source>
</evidence>
<dbReference type="InterPro" id="IPR050445">
    <property type="entry name" value="Bact_polysacc_biosynth/exp"/>
</dbReference>
<evidence type="ECO:0000313" key="4">
    <source>
        <dbReference type="Proteomes" id="UP001156627"/>
    </source>
</evidence>
<keyword evidence="2" id="KW-0472">Membrane</keyword>
<dbReference type="EMBL" id="BSOA01000034">
    <property type="protein sequence ID" value="GLQ89449.1"/>
    <property type="molecule type" value="Genomic_DNA"/>
</dbReference>
<evidence type="ECO:0000313" key="3">
    <source>
        <dbReference type="EMBL" id="GLQ89449.1"/>
    </source>
</evidence>
<accession>A0ABQ5XG66</accession>
<evidence type="ECO:0000256" key="2">
    <source>
        <dbReference type="SAM" id="Phobius"/>
    </source>
</evidence>
<name>A0ABQ5XG66_9GAMM</name>
<keyword evidence="1" id="KW-0175">Coiled coil</keyword>
<feature type="transmembrane region" description="Helical" evidence="2">
    <location>
        <begin position="21"/>
        <end position="39"/>
    </location>
</feature>
<dbReference type="PANTHER" id="PTHR32309:SF13">
    <property type="entry name" value="FERRIC ENTEROBACTIN TRANSPORT PROTEIN FEPE"/>
    <property type="match status" value="1"/>
</dbReference>
<dbReference type="RefSeq" id="WP_284332880.1">
    <property type="nucleotide sequence ID" value="NZ_BSOA01000034.1"/>
</dbReference>
<protein>
    <submittedName>
        <fullName evidence="3">Biofilm formation protein PslE</fullName>
    </submittedName>
</protein>
<reference evidence="4" key="1">
    <citation type="journal article" date="2019" name="Int. J. Syst. Evol. Microbiol.">
        <title>The Global Catalogue of Microorganisms (GCM) 10K type strain sequencing project: providing services to taxonomists for standard genome sequencing and annotation.</title>
        <authorList>
            <consortium name="The Broad Institute Genomics Platform"/>
            <consortium name="The Broad Institute Genome Sequencing Center for Infectious Disease"/>
            <person name="Wu L."/>
            <person name="Ma J."/>
        </authorList>
    </citation>
    <scope>NUCLEOTIDE SEQUENCE [LARGE SCALE GENOMIC DNA]</scope>
    <source>
        <strain evidence="4">NBRC 111981</strain>
    </source>
</reference>
<keyword evidence="4" id="KW-1185">Reference proteome</keyword>
<feature type="transmembrane region" description="Helical" evidence="2">
    <location>
        <begin position="460"/>
        <end position="484"/>
    </location>
</feature>
<dbReference type="InterPro" id="IPR006311">
    <property type="entry name" value="TAT_signal"/>
</dbReference>